<evidence type="ECO:0000256" key="13">
    <source>
        <dbReference type="ARBA" id="ARBA00023242"/>
    </source>
</evidence>
<dbReference type="PROSITE" id="PS51194">
    <property type="entry name" value="HELICASE_CTER"/>
    <property type="match status" value="1"/>
</dbReference>
<feature type="domain" description="Helicase ATP-binding" evidence="17">
    <location>
        <begin position="357"/>
        <end position="529"/>
    </location>
</feature>
<sequence length="1166" mass="131618">MQRQFEEQHVKEAHERAAAELEHRKIENRKEAARVKRRARTAAQYAAAQAQALKEGRILPPKRGIKRRPDDNASFAGSVYDDDADSVLDDGPGVGPIVPPKRNLDALHDQVWKDLAKKEVPKVYRLMLQHQNHRNANHKKTIQLCAKEARRWQFRTNKNVKDMQNKCKRATREMMYFWKRNERGDKLERQRAEREIIDKAKKEEDEREARRQARKLNFLLTQTELYSHFIGNKVKTAEAEQSEDTQADARLSAPKVAEPAPLQPGEEAPTAVDFDADDDAALQQAAARNAQQAVQRAKEKAQGFDTDSGARANLPDADAMDLDFQNPTTLGESIIAQPKMLNATLKEYQLKGLNWLVNLYEQGINGILADEMGLGKTVQSISVMAHLAETYNIWGPFLVIAPASTLHNWQQEISKFVPRLKALPYWGSTKDRKVLRKFWDRKRATYTEDAPFHVVVTSYQLVVQDAQYFQNVKWQYMILDEAQAIKSSQSSRWKNLLAFKCRNRLLLTGTPIQNTMQELWALLHFIMPGLFDSHNEFSEWFSKDIESHAQKNSELNADQLQRLHMILKPFMLRRVKKHVQKELGDKIELEVFCDLNMRQRQLYQALRKEISTKDILDKATSDSDSALSSLMNLVMQLRKVCNHPDLFERTDVKAPLALVNVPKTGSFAKETKEIELKYASTAALSYTLPKLVYRAGGLLDVPNEHSKAGFNQKYLGNLLNLFNPAEAKSSRLARLAGLSASEVWQMRQHPLQAQLTVCPNGRLQTSSQTRPFSTDSALARLMNISKAYSRSRNLHRVDPMYDPKVTAPAAEIACSDYTFCRQREQASFDLPTRRLLNGLSLPEENAVVDKKLLVTPVPPLYPHTDQEKRGYSGIRMPSMQTFITDSGKLAKLDALLSELKAGDHRVLIYFQMTKMIDLMEEYLVYRQYKYLRLDGSSKIADRRDMVTDWQTRPEIFVFLLSTRAGGLGINLTAADTIVLYDSDWNPTVDAQAIDRAHRLGQTRQVTVYRLITSGTIEERILERAKQKEAVQQVVIAGGDYKAGTTDSAGGADGASAAPKKIEFQSAKGSGGRDVVSWLLEDGDADRLLDERDATSGGNQNGRSRMAAPAALEALYHEGEGNFSGLHTPDEALSAPTSPRLAPASANKKKRKAGEGGSAKRVRIQEL</sequence>
<dbReference type="GO" id="GO:0060255">
    <property type="term" value="P:regulation of macromolecule metabolic process"/>
    <property type="evidence" value="ECO:0007669"/>
    <property type="project" value="UniProtKB-ARBA"/>
</dbReference>
<comment type="subcellular location">
    <subcellularLocation>
        <location evidence="1 14">Nucleus</location>
    </subcellularLocation>
</comment>
<comment type="domain">
    <text evidence="14">The DBINO region is involved in binding to DNA.</text>
</comment>
<dbReference type="OrthoDB" id="372624at2759"/>
<dbReference type="PROSITE" id="PS51192">
    <property type="entry name" value="HELICASE_ATP_BIND_1"/>
    <property type="match status" value="1"/>
</dbReference>
<dbReference type="InterPro" id="IPR001650">
    <property type="entry name" value="Helicase_C-like"/>
</dbReference>
<comment type="subunit">
    <text evidence="14">Component of the INO80 chromatin-remodeling complex.</text>
</comment>
<dbReference type="GO" id="GO:0042393">
    <property type="term" value="F:histone binding"/>
    <property type="evidence" value="ECO:0007669"/>
    <property type="project" value="TreeGrafter"/>
</dbReference>
<organism evidence="20 21">
    <name type="scientific">Protomyces lactucae-debilis</name>
    <dbReference type="NCBI Taxonomy" id="2754530"/>
    <lineage>
        <taxon>Eukaryota</taxon>
        <taxon>Fungi</taxon>
        <taxon>Dikarya</taxon>
        <taxon>Ascomycota</taxon>
        <taxon>Taphrinomycotina</taxon>
        <taxon>Taphrinomycetes</taxon>
        <taxon>Taphrinales</taxon>
        <taxon>Protomycetaceae</taxon>
        <taxon>Protomyces</taxon>
    </lineage>
</organism>
<dbReference type="Gene3D" id="1.20.120.850">
    <property type="entry name" value="SWI2/SNF2 ATPases, N-terminal domain"/>
    <property type="match status" value="1"/>
</dbReference>
<dbReference type="GO" id="GO:0031011">
    <property type="term" value="C:Ino80 complex"/>
    <property type="evidence" value="ECO:0007669"/>
    <property type="project" value="UniProtKB-UniRule"/>
</dbReference>
<dbReference type="Pfam" id="PF00271">
    <property type="entry name" value="Helicase_C"/>
    <property type="match status" value="1"/>
</dbReference>
<evidence type="ECO:0000256" key="7">
    <source>
        <dbReference type="ARBA" id="ARBA00022840"/>
    </source>
</evidence>
<evidence type="ECO:0000256" key="6">
    <source>
        <dbReference type="ARBA" id="ARBA00022801"/>
    </source>
</evidence>
<feature type="domain" description="Helicase C-terminal" evidence="18">
    <location>
        <begin position="891"/>
        <end position="1041"/>
    </location>
</feature>
<feature type="region of interest" description="Disordered" evidence="16">
    <location>
        <begin position="290"/>
        <end position="310"/>
    </location>
</feature>
<evidence type="ECO:0000313" key="21">
    <source>
        <dbReference type="Proteomes" id="UP000193685"/>
    </source>
</evidence>
<evidence type="ECO:0000256" key="15">
    <source>
        <dbReference type="SAM" id="Coils"/>
    </source>
</evidence>
<keyword evidence="12 14" id="KW-0234">DNA repair</keyword>
<dbReference type="InterPro" id="IPR038718">
    <property type="entry name" value="SNF2-like_sf"/>
</dbReference>
<comment type="function">
    <text evidence="14">ATPase component of the INO80 complex which remodels chromatin by shifting nucleosomes and is involved in DNA repair.</text>
</comment>
<accession>A0A1Y2FWD3</accession>
<dbReference type="FunFam" id="3.40.50.10810:FF:000006">
    <property type="entry name" value="Putative DNA helicase INO80"/>
    <property type="match status" value="1"/>
</dbReference>
<evidence type="ECO:0000313" key="20">
    <source>
        <dbReference type="EMBL" id="ORY87847.1"/>
    </source>
</evidence>
<feature type="region of interest" description="Disordered" evidence="16">
    <location>
        <begin position="1117"/>
        <end position="1166"/>
    </location>
</feature>
<evidence type="ECO:0000256" key="16">
    <source>
        <dbReference type="SAM" id="MobiDB-lite"/>
    </source>
</evidence>
<dbReference type="Gene3D" id="3.40.50.300">
    <property type="entry name" value="P-loop containing nucleotide triphosphate hydrolases"/>
    <property type="match status" value="1"/>
</dbReference>
<feature type="domain" description="DBINO" evidence="19">
    <location>
        <begin position="111"/>
        <end position="236"/>
    </location>
</feature>
<evidence type="ECO:0000256" key="5">
    <source>
        <dbReference type="ARBA" id="ARBA00022763"/>
    </source>
</evidence>
<evidence type="ECO:0000256" key="10">
    <source>
        <dbReference type="ARBA" id="ARBA00023159"/>
    </source>
</evidence>
<dbReference type="Pfam" id="PF13892">
    <property type="entry name" value="DBINO"/>
    <property type="match status" value="1"/>
</dbReference>
<dbReference type="PANTHER" id="PTHR45685:SF2">
    <property type="entry name" value="CHROMATIN-REMODELING ATPASE INO80"/>
    <property type="match status" value="1"/>
</dbReference>
<evidence type="ECO:0000259" key="17">
    <source>
        <dbReference type="PROSITE" id="PS51192"/>
    </source>
</evidence>
<keyword evidence="7 14" id="KW-0067">ATP-binding</keyword>
<evidence type="ECO:0000256" key="14">
    <source>
        <dbReference type="RuleBase" id="RU368001"/>
    </source>
</evidence>
<proteinExistence type="inferred from homology"/>
<dbReference type="InterPro" id="IPR014001">
    <property type="entry name" value="Helicase_ATP-bd"/>
</dbReference>
<dbReference type="InterPro" id="IPR050520">
    <property type="entry name" value="INO80/SWR1_helicase"/>
</dbReference>
<comment type="similarity">
    <text evidence="2 14">Belongs to the SNF2/RAD54 helicase family.</text>
</comment>
<dbReference type="GO" id="GO:0016887">
    <property type="term" value="F:ATP hydrolysis activity"/>
    <property type="evidence" value="ECO:0007669"/>
    <property type="project" value="TreeGrafter"/>
</dbReference>
<evidence type="ECO:0000259" key="18">
    <source>
        <dbReference type="PROSITE" id="PS51194"/>
    </source>
</evidence>
<dbReference type="Gene3D" id="3.40.50.10810">
    <property type="entry name" value="Tandem AAA-ATPase domain"/>
    <property type="match status" value="1"/>
</dbReference>
<dbReference type="InterPro" id="IPR031047">
    <property type="entry name" value="DEXQc_INO80"/>
</dbReference>
<dbReference type="InterPro" id="IPR027417">
    <property type="entry name" value="P-loop_NTPase"/>
</dbReference>
<keyword evidence="11" id="KW-0804">Transcription</keyword>
<dbReference type="InterPro" id="IPR000330">
    <property type="entry name" value="SNF2_N"/>
</dbReference>
<reference evidence="20 21" key="1">
    <citation type="submission" date="2016-07" db="EMBL/GenBank/DDBJ databases">
        <title>Pervasive Adenine N6-methylation of Active Genes in Fungi.</title>
        <authorList>
            <consortium name="DOE Joint Genome Institute"/>
            <person name="Mondo S.J."/>
            <person name="Dannebaum R.O."/>
            <person name="Kuo R.C."/>
            <person name="Labutti K."/>
            <person name="Haridas S."/>
            <person name="Kuo A."/>
            <person name="Salamov A."/>
            <person name="Ahrendt S.R."/>
            <person name="Lipzen A."/>
            <person name="Sullivan W."/>
            <person name="Andreopoulos W.B."/>
            <person name="Clum A."/>
            <person name="Lindquist E."/>
            <person name="Daum C."/>
            <person name="Ramamoorthy G.K."/>
            <person name="Gryganskyi A."/>
            <person name="Culley D."/>
            <person name="Magnuson J.K."/>
            <person name="James T.Y."/>
            <person name="O'Malley M.A."/>
            <person name="Stajich J.E."/>
            <person name="Spatafora J.W."/>
            <person name="Visel A."/>
            <person name="Grigoriev I.V."/>
        </authorList>
    </citation>
    <scope>NUCLEOTIDE SEQUENCE [LARGE SCALE GENOMIC DNA]</scope>
    <source>
        <strain evidence="20 21">12-1054</strain>
    </source>
</reference>
<dbReference type="Proteomes" id="UP000193685">
    <property type="component" value="Unassembled WGS sequence"/>
</dbReference>
<feature type="coiled-coil region" evidence="15">
    <location>
        <begin position="11"/>
        <end position="38"/>
    </location>
</feature>
<dbReference type="GO" id="GO:0005524">
    <property type="term" value="F:ATP binding"/>
    <property type="evidence" value="ECO:0007669"/>
    <property type="project" value="UniProtKB-UniRule"/>
</dbReference>
<dbReference type="InterPro" id="IPR020838">
    <property type="entry name" value="DBINO"/>
</dbReference>
<evidence type="ECO:0000256" key="1">
    <source>
        <dbReference type="ARBA" id="ARBA00004123"/>
    </source>
</evidence>
<dbReference type="RefSeq" id="XP_040728342.1">
    <property type="nucleotide sequence ID" value="XM_040867457.1"/>
</dbReference>
<comment type="caution">
    <text evidence="20">The sequence shown here is derived from an EMBL/GenBank/DDBJ whole genome shotgun (WGS) entry which is preliminary data.</text>
</comment>
<dbReference type="GO" id="GO:0006281">
    <property type="term" value="P:DNA repair"/>
    <property type="evidence" value="ECO:0007669"/>
    <property type="project" value="UniProtKB-UniRule"/>
</dbReference>
<dbReference type="EMBL" id="MCFI01000001">
    <property type="protein sequence ID" value="ORY87847.1"/>
    <property type="molecule type" value="Genomic_DNA"/>
</dbReference>
<dbReference type="PANTHER" id="PTHR45685">
    <property type="entry name" value="HELICASE SRCAP-RELATED"/>
    <property type="match status" value="1"/>
</dbReference>
<dbReference type="GeneID" id="63784056"/>
<name>A0A1Y2FWD3_PROLT</name>
<evidence type="ECO:0000256" key="12">
    <source>
        <dbReference type="ARBA" id="ARBA00023204"/>
    </source>
</evidence>
<keyword evidence="21" id="KW-1185">Reference proteome</keyword>
<keyword evidence="4" id="KW-0547">Nucleotide-binding</keyword>
<gene>
    <name evidence="20" type="ORF">BCR37DRAFT_342836</name>
</gene>
<evidence type="ECO:0000256" key="8">
    <source>
        <dbReference type="ARBA" id="ARBA00023015"/>
    </source>
</evidence>
<evidence type="ECO:0000256" key="11">
    <source>
        <dbReference type="ARBA" id="ARBA00023163"/>
    </source>
</evidence>
<dbReference type="GO" id="GO:0006351">
    <property type="term" value="P:DNA-templated transcription"/>
    <property type="evidence" value="ECO:0007669"/>
    <property type="project" value="InterPro"/>
</dbReference>
<keyword evidence="8" id="KW-0805">Transcription regulation</keyword>
<dbReference type="OMA" id="FWKKNER"/>
<comment type="catalytic activity">
    <reaction evidence="14">
        <text>ATP + H2O = ADP + phosphate + H(+)</text>
        <dbReference type="Rhea" id="RHEA:13065"/>
        <dbReference type="ChEBI" id="CHEBI:15377"/>
        <dbReference type="ChEBI" id="CHEBI:15378"/>
        <dbReference type="ChEBI" id="CHEBI:30616"/>
        <dbReference type="ChEBI" id="CHEBI:43474"/>
        <dbReference type="ChEBI" id="CHEBI:456216"/>
    </reaction>
</comment>
<dbReference type="SUPFAM" id="SSF52540">
    <property type="entry name" value="P-loop containing nucleoside triphosphate hydrolases"/>
    <property type="match status" value="2"/>
</dbReference>
<keyword evidence="10" id="KW-0010">Activator</keyword>
<feature type="region of interest" description="Disordered" evidence="16">
    <location>
        <begin position="50"/>
        <end position="79"/>
    </location>
</feature>
<dbReference type="SMART" id="SM00487">
    <property type="entry name" value="DEXDc"/>
    <property type="match status" value="1"/>
</dbReference>
<evidence type="ECO:0000256" key="3">
    <source>
        <dbReference type="ARBA" id="ARBA00019805"/>
    </source>
</evidence>
<protein>
    <recommendedName>
        <fullName evidence="3 14">Chromatin-remodeling ATPase INO80</fullName>
        <ecNumber evidence="14">3.6.4.-</ecNumber>
    </recommendedName>
</protein>
<dbReference type="GO" id="GO:0003677">
    <property type="term" value="F:DNA binding"/>
    <property type="evidence" value="ECO:0007669"/>
    <property type="project" value="UniProtKB-UniRule"/>
</dbReference>
<dbReference type="CDD" id="cd18002">
    <property type="entry name" value="DEXQc_INO80"/>
    <property type="match status" value="1"/>
</dbReference>
<dbReference type="STRING" id="56484.A0A1Y2FWD3"/>
<evidence type="ECO:0000256" key="4">
    <source>
        <dbReference type="ARBA" id="ARBA00022741"/>
    </source>
</evidence>
<evidence type="ECO:0000256" key="9">
    <source>
        <dbReference type="ARBA" id="ARBA00023125"/>
    </source>
</evidence>
<evidence type="ECO:0000259" key="19">
    <source>
        <dbReference type="PROSITE" id="PS51413"/>
    </source>
</evidence>
<dbReference type="InterPro" id="IPR049730">
    <property type="entry name" value="SNF2/RAD54-like_C"/>
</dbReference>
<keyword evidence="9 14" id="KW-0238">DNA-binding</keyword>
<dbReference type="GO" id="GO:0140658">
    <property type="term" value="F:ATP-dependent chromatin remodeler activity"/>
    <property type="evidence" value="ECO:0007669"/>
    <property type="project" value="InterPro"/>
</dbReference>
<dbReference type="CDD" id="cd18793">
    <property type="entry name" value="SF2_C_SNF"/>
    <property type="match status" value="1"/>
</dbReference>
<dbReference type="PROSITE" id="PS51413">
    <property type="entry name" value="DBINO"/>
    <property type="match status" value="1"/>
</dbReference>
<dbReference type="FunFam" id="3.40.50.300:FF:001269">
    <property type="entry name" value="SNF2 family helicase/ATPase"/>
    <property type="match status" value="1"/>
</dbReference>
<keyword evidence="13" id="KW-0539">Nucleus</keyword>
<dbReference type="SMART" id="SM00490">
    <property type="entry name" value="HELICc"/>
    <property type="match status" value="1"/>
</dbReference>
<dbReference type="Pfam" id="PF00176">
    <property type="entry name" value="SNF2-rel_dom"/>
    <property type="match status" value="1"/>
</dbReference>
<evidence type="ECO:0000256" key="2">
    <source>
        <dbReference type="ARBA" id="ARBA00007025"/>
    </source>
</evidence>
<keyword evidence="5 14" id="KW-0227">DNA damage</keyword>
<keyword evidence="6 14" id="KW-0378">Hydrolase</keyword>
<feature type="region of interest" description="Disordered" evidence="16">
    <location>
        <begin position="237"/>
        <end position="271"/>
    </location>
</feature>
<dbReference type="EC" id="3.6.4.-" evidence="14"/>
<dbReference type="AlphaFoldDB" id="A0A1Y2FWD3"/>
<keyword evidence="15" id="KW-0175">Coiled coil</keyword>